<dbReference type="PANTHER" id="PTHR43133:SF8">
    <property type="entry name" value="RNA POLYMERASE SIGMA FACTOR HI_1459-RELATED"/>
    <property type="match status" value="1"/>
</dbReference>
<comment type="similarity">
    <text evidence="1">Belongs to the sigma-70 factor family. ECF subfamily.</text>
</comment>
<name>A0A9X8Y785_9FIRM</name>
<evidence type="ECO:0000256" key="5">
    <source>
        <dbReference type="ARBA" id="ARBA00023163"/>
    </source>
</evidence>
<evidence type="ECO:0000256" key="3">
    <source>
        <dbReference type="ARBA" id="ARBA00023082"/>
    </source>
</evidence>
<protein>
    <submittedName>
        <fullName evidence="8">RNA polymerase sigma-70 factor (ECF subfamily)</fullName>
    </submittedName>
</protein>
<accession>A0A9X8Y785</accession>
<dbReference type="SUPFAM" id="SSF88946">
    <property type="entry name" value="Sigma2 domain of RNA polymerase sigma factors"/>
    <property type="match status" value="1"/>
</dbReference>
<dbReference type="Pfam" id="PF08281">
    <property type="entry name" value="Sigma70_r4_2"/>
    <property type="match status" value="1"/>
</dbReference>
<organism evidence="8 9">
    <name type="scientific">Harryflintia acetispora</name>
    <dbReference type="NCBI Taxonomy" id="1849041"/>
    <lineage>
        <taxon>Bacteria</taxon>
        <taxon>Bacillati</taxon>
        <taxon>Bacillota</taxon>
        <taxon>Clostridia</taxon>
        <taxon>Eubacteriales</taxon>
        <taxon>Oscillospiraceae</taxon>
        <taxon>Harryflintia</taxon>
    </lineage>
</organism>
<dbReference type="InterPro" id="IPR036388">
    <property type="entry name" value="WH-like_DNA-bd_sf"/>
</dbReference>
<keyword evidence="3" id="KW-0731">Sigma factor</keyword>
<evidence type="ECO:0000256" key="2">
    <source>
        <dbReference type="ARBA" id="ARBA00023015"/>
    </source>
</evidence>
<comment type="caution">
    <text evidence="8">The sequence shown here is derived from an EMBL/GenBank/DDBJ whole genome shotgun (WGS) entry which is preliminary data.</text>
</comment>
<keyword evidence="4" id="KW-0238">DNA-binding</keyword>
<evidence type="ECO:0000313" key="9">
    <source>
        <dbReference type="Proteomes" id="UP000294682"/>
    </source>
</evidence>
<sequence>MKQEINGENFLGALRRQDERALDYLVEHYAGLIRSVVSRKLYALPAWQEDCQNDILYEVWKNAKRFDGERCSFEGWVAAIARCRCVDYLRRYLDGRSSSLDGLEPEPAADDSTLRAEAREELESLLGCLNERDRELFLCYYLGGEDVDSLSKRSGLRPAAVYNRLSRGRRRLRRLYESGNQEE</sequence>
<dbReference type="GO" id="GO:0006352">
    <property type="term" value="P:DNA-templated transcription initiation"/>
    <property type="evidence" value="ECO:0007669"/>
    <property type="project" value="InterPro"/>
</dbReference>
<dbReference type="InterPro" id="IPR014284">
    <property type="entry name" value="RNA_pol_sigma-70_dom"/>
</dbReference>
<dbReference type="Pfam" id="PF04542">
    <property type="entry name" value="Sigma70_r2"/>
    <property type="match status" value="1"/>
</dbReference>
<dbReference type="InterPro" id="IPR013324">
    <property type="entry name" value="RNA_pol_sigma_r3/r4-like"/>
</dbReference>
<evidence type="ECO:0000259" key="7">
    <source>
        <dbReference type="Pfam" id="PF08281"/>
    </source>
</evidence>
<evidence type="ECO:0000259" key="6">
    <source>
        <dbReference type="Pfam" id="PF04542"/>
    </source>
</evidence>
<evidence type="ECO:0000256" key="1">
    <source>
        <dbReference type="ARBA" id="ARBA00010641"/>
    </source>
</evidence>
<keyword evidence="9" id="KW-1185">Reference proteome</keyword>
<dbReference type="AlphaFoldDB" id="A0A9X8Y785"/>
<evidence type="ECO:0000256" key="4">
    <source>
        <dbReference type="ARBA" id="ARBA00023125"/>
    </source>
</evidence>
<dbReference type="InterPro" id="IPR013249">
    <property type="entry name" value="RNA_pol_sigma70_r4_t2"/>
</dbReference>
<gene>
    <name evidence="8" type="ORF">EDD78_11438</name>
</gene>
<dbReference type="NCBIfam" id="TIGR02937">
    <property type="entry name" value="sigma70-ECF"/>
    <property type="match status" value="1"/>
</dbReference>
<dbReference type="InterPro" id="IPR039425">
    <property type="entry name" value="RNA_pol_sigma-70-like"/>
</dbReference>
<reference evidence="8 9" key="1">
    <citation type="submission" date="2019-03" db="EMBL/GenBank/DDBJ databases">
        <title>Genomic Encyclopedia of Type Strains, Phase IV (KMG-IV): sequencing the most valuable type-strain genomes for metagenomic binning, comparative biology and taxonomic classification.</title>
        <authorList>
            <person name="Goeker M."/>
        </authorList>
    </citation>
    <scope>NUCLEOTIDE SEQUENCE [LARGE SCALE GENOMIC DNA]</scope>
    <source>
        <strain evidence="8 9">DSM 100433</strain>
    </source>
</reference>
<dbReference type="OrthoDB" id="190020at2"/>
<proteinExistence type="inferred from homology"/>
<dbReference type="InterPro" id="IPR007627">
    <property type="entry name" value="RNA_pol_sigma70_r2"/>
</dbReference>
<dbReference type="Proteomes" id="UP000294682">
    <property type="component" value="Unassembled WGS sequence"/>
</dbReference>
<dbReference type="PANTHER" id="PTHR43133">
    <property type="entry name" value="RNA POLYMERASE ECF-TYPE SIGMA FACTO"/>
    <property type="match status" value="1"/>
</dbReference>
<dbReference type="EMBL" id="SLUK01000014">
    <property type="protein sequence ID" value="TCL41333.1"/>
    <property type="molecule type" value="Genomic_DNA"/>
</dbReference>
<keyword evidence="2" id="KW-0805">Transcription regulation</keyword>
<feature type="domain" description="RNA polymerase sigma-70 region 2" evidence="6">
    <location>
        <begin position="25"/>
        <end position="91"/>
    </location>
</feature>
<feature type="domain" description="RNA polymerase sigma factor 70 region 4 type 2" evidence="7">
    <location>
        <begin position="119"/>
        <end position="172"/>
    </location>
</feature>
<keyword evidence="5" id="KW-0804">Transcription</keyword>
<dbReference type="InterPro" id="IPR013325">
    <property type="entry name" value="RNA_pol_sigma_r2"/>
</dbReference>
<dbReference type="GO" id="GO:0016987">
    <property type="term" value="F:sigma factor activity"/>
    <property type="evidence" value="ECO:0007669"/>
    <property type="project" value="UniProtKB-KW"/>
</dbReference>
<dbReference type="Gene3D" id="1.10.1740.10">
    <property type="match status" value="1"/>
</dbReference>
<evidence type="ECO:0000313" key="8">
    <source>
        <dbReference type="EMBL" id="TCL41333.1"/>
    </source>
</evidence>
<dbReference type="SUPFAM" id="SSF88659">
    <property type="entry name" value="Sigma3 and sigma4 domains of RNA polymerase sigma factors"/>
    <property type="match status" value="1"/>
</dbReference>
<dbReference type="RefSeq" id="WP_079698555.1">
    <property type="nucleotide sequence ID" value="NZ_SLUK01000014.1"/>
</dbReference>
<dbReference type="GO" id="GO:0003677">
    <property type="term" value="F:DNA binding"/>
    <property type="evidence" value="ECO:0007669"/>
    <property type="project" value="UniProtKB-KW"/>
</dbReference>
<dbReference type="Gene3D" id="1.10.10.10">
    <property type="entry name" value="Winged helix-like DNA-binding domain superfamily/Winged helix DNA-binding domain"/>
    <property type="match status" value="1"/>
</dbReference>